<dbReference type="AlphaFoldDB" id="A0A9N7URU2"/>
<keyword evidence="2" id="KW-1185">Reference proteome</keyword>
<evidence type="ECO:0000313" key="2">
    <source>
        <dbReference type="Proteomes" id="UP001153269"/>
    </source>
</evidence>
<protein>
    <submittedName>
        <fullName evidence="1">Uncharacterized protein</fullName>
    </submittedName>
</protein>
<sequence length="110" mass="12465">MSEDEWLYPQTIGRYQPFSPGLGLWPKTRSSLENTRERLTLLSLLLPLRNKRERTDASQQLFTAGNGSLAIANKAHQFDWPPHIRSVAVPFCGLTSSVLIFPDTPKWSVI</sequence>
<accession>A0A9N7URU2</accession>
<gene>
    <name evidence="1" type="ORF">PLEPLA_LOCUS23467</name>
</gene>
<comment type="caution">
    <text evidence="1">The sequence shown here is derived from an EMBL/GenBank/DDBJ whole genome shotgun (WGS) entry which is preliminary data.</text>
</comment>
<organism evidence="1 2">
    <name type="scientific">Pleuronectes platessa</name>
    <name type="common">European plaice</name>
    <dbReference type="NCBI Taxonomy" id="8262"/>
    <lineage>
        <taxon>Eukaryota</taxon>
        <taxon>Metazoa</taxon>
        <taxon>Chordata</taxon>
        <taxon>Craniata</taxon>
        <taxon>Vertebrata</taxon>
        <taxon>Euteleostomi</taxon>
        <taxon>Actinopterygii</taxon>
        <taxon>Neopterygii</taxon>
        <taxon>Teleostei</taxon>
        <taxon>Neoteleostei</taxon>
        <taxon>Acanthomorphata</taxon>
        <taxon>Carangaria</taxon>
        <taxon>Pleuronectiformes</taxon>
        <taxon>Pleuronectoidei</taxon>
        <taxon>Pleuronectidae</taxon>
        <taxon>Pleuronectes</taxon>
    </lineage>
</organism>
<proteinExistence type="predicted"/>
<evidence type="ECO:0000313" key="1">
    <source>
        <dbReference type="EMBL" id="CAB1435385.1"/>
    </source>
</evidence>
<name>A0A9N7URU2_PLEPL</name>
<dbReference type="Proteomes" id="UP001153269">
    <property type="component" value="Unassembled WGS sequence"/>
</dbReference>
<dbReference type="EMBL" id="CADEAL010001768">
    <property type="protein sequence ID" value="CAB1435385.1"/>
    <property type="molecule type" value="Genomic_DNA"/>
</dbReference>
<reference evidence="1" key="1">
    <citation type="submission" date="2020-03" db="EMBL/GenBank/DDBJ databases">
        <authorList>
            <person name="Weist P."/>
        </authorList>
    </citation>
    <scope>NUCLEOTIDE SEQUENCE</scope>
</reference>